<reference evidence="16" key="1">
    <citation type="journal article" date="2020" name="Stud. Mycol.">
        <title>101 Dothideomycetes genomes: a test case for predicting lifestyles and emergence of pathogens.</title>
        <authorList>
            <person name="Haridas S."/>
            <person name="Albert R."/>
            <person name="Binder M."/>
            <person name="Bloem J."/>
            <person name="Labutti K."/>
            <person name="Salamov A."/>
            <person name="Andreopoulos B."/>
            <person name="Baker S."/>
            <person name="Barry K."/>
            <person name="Bills G."/>
            <person name="Bluhm B."/>
            <person name="Cannon C."/>
            <person name="Castanera R."/>
            <person name="Culley D."/>
            <person name="Daum C."/>
            <person name="Ezra D."/>
            <person name="Gonzalez J."/>
            <person name="Henrissat B."/>
            <person name="Kuo A."/>
            <person name="Liang C."/>
            <person name="Lipzen A."/>
            <person name="Lutzoni F."/>
            <person name="Magnuson J."/>
            <person name="Mondo S."/>
            <person name="Nolan M."/>
            <person name="Ohm R."/>
            <person name="Pangilinan J."/>
            <person name="Park H.-J."/>
            <person name="Ramirez L."/>
            <person name="Alfaro M."/>
            <person name="Sun H."/>
            <person name="Tritt A."/>
            <person name="Yoshinaga Y."/>
            <person name="Zwiers L.-H."/>
            <person name="Turgeon B."/>
            <person name="Goodwin S."/>
            <person name="Spatafora J."/>
            <person name="Crous P."/>
            <person name="Grigoriev I."/>
        </authorList>
    </citation>
    <scope>NUCLEOTIDE SEQUENCE</scope>
    <source>
        <strain evidence="16">CBS 115976</strain>
    </source>
</reference>
<keyword evidence="17" id="KW-1185">Reference proteome</keyword>
<feature type="compositionally biased region" description="Polar residues" evidence="13">
    <location>
        <begin position="391"/>
        <end position="404"/>
    </location>
</feature>
<dbReference type="SMART" id="SM00184">
    <property type="entry name" value="RING"/>
    <property type="match status" value="1"/>
</dbReference>
<sequence>MVIRLPSQVSILSKSYQASLTSNLENLGLIIGAANTRTTKPFFNDKSPAFSPSRSVSIVGSVGRSFFTLLVALVLCLSSLPSTTAQSISTTTSFSPDQVSANIELVFGSYQSDNTRYLLAPLASTTTSTIQGKLLLGTFIKANASSVNFVNTNEIAFVSCDTSAYADLLGPVNTLIFAVKNDPIAIVLYSNTAKGCAYSPGDKIPSTFAYLFSLTGAQANGSLTSFAAGAGGHVAIATQAIFEMNSSSGSSGGGASGGVGGPGGNAANQGSQPGGPSPSTAVAMIILYSITGVITALFLVIIITGAVRAHRHPERYGPRNTHGRSRQSRAKGLARAMLDTLPIVKFGEKEEEKPADIELAGATANRAATTDQKTTAEEGAEIQDSTKQEGEQSNTDPSKESTTPPIAEDVQGCSICTDDFELGQDVRVLPCNHSFHPTCIDPWLLNVSGTCPLCRIDLRPESEQARDPVNRTATEADIFPPPIDPVEAANRRSSRRQSMMWDLINPSRMRDATPQERIEALRRVREQRRTSPTEEADARRRRRLTARLHDVFSIRTSSRHESPPTMSGSVQPEPRTAITPSRGSPSRRSPSRRSPTRESSPPATIPEHSQAAVAPTTLPAHSANGGTETLTTEPPAASNSEISDPEPPATAPEESIPPAQAAATPPTSSTNPESSSAAHVEPATSTTKPTT</sequence>
<feature type="compositionally biased region" description="Polar residues" evidence="13">
    <location>
        <begin position="624"/>
        <end position="642"/>
    </location>
</feature>
<feature type="transmembrane region" description="Helical" evidence="14">
    <location>
        <begin position="281"/>
        <end position="307"/>
    </location>
</feature>
<evidence type="ECO:0000313" key="17">
    <source>
        <dbReference type="Proteomes" id="UP000799302"/>
    </source>
</evidence>
<feature type="region of interest" description="Disordered" evidence="13">
    <location>
        <begin position="475"/>
        <end position="494"/>
    </location>
</feature>
<keyword evidence="11 14" id="KW-0472">Membrane</keyword>
<dbReference type="Pfam" id="PF13639">
    <property type="entry name" value="zf-RING_2"/>
    <property type="match status" value="1"/>
</dbReference>
<evidence type="ECO:0000256" key="2">
    <source>
        <dbReference type="ARBA" id="ARBA00004141"/>
    </source>
</evidence>
<comment type="subcellular location">
    <subcellularLocation>
        <location evidence="2">Membrane</location>
        <topology evidence="2">Multi-pass membrane protein</topology>
    </subcellularLocation>
</comment>
<dbReference type="Gene3D" id="3.30.40.10">
    <property type="entry name" value="Zinc/RING finger domain, C3HC4 (zinc finger)"/>
    <property type="match status" value="1"/>
</dbReference>
<evidence type="ECO:0000256" key="5">
    <source>
        <dbReference type="ARBA" id="ARBA00022692"/>
    </source>
</evidence>
<evidence type="ECO:0000256" key="7">
    <source>
        <dbReference type="ARBA" id="ARBA00022771"/>
    </source>
</evidence>
<evidence type="ECO:0000313" key="16">
    <source>
        <dbReference type="EMBL" id="KAF2672607.1"/>
    </source>
</evidence>
<evidence type="ECO:0000259" key="15">
    <source>
        <dbReference type="PROSITE" id="PS50089"/>
    </source>
</evidence>
<keyword evidence="7 12" id="KW-0863">Zinc-finger</keyword>
<organism evidence="16 17">
    <name type="scientific">Microthyrium microscopicum</name>
    <dbReference type="NCBI Taxonomy" id="703497"/>
    <lineage>
        <taxon>Eukaryota</taxon>
        <taxon>Fungi</taxon>
        <taxon>Dikarya</taxon>
        <taxon>Ascomycota</taxon>
        <taxon>Pezizomycotina</taxon>
        <taxon>Dothideomycetes</taxon>
        <taxon>Dothideomycetes incertae sedis</taxon>
        <taxon>Microthyriales</taxon>
        <taxon>Microthyriaceae</taxon>
        <taxon>Microthyrium</taxon>
    </lineage>
</organism>
<evidence type="ECO:0000256" key="14">
    <source>
        <dbReference type="SAM" id="Phobius"/>
    </source>
</evidence>
<keyword evidence="8" id="KW-0833">Ubl conjugation pathway</keyword>
<evidence type="ECO:0000256" key="9">
    <source>
        <dbReference type="ARBA" id="ARBA00022833"/>
    </source>
</evidence>
<keyword evidence="5 14" id="KW-0812">Transmembrane</keyword>
<dbReference type="GO" id="GO:0006511">
    <property type="term" value="P:ubiquitin-dependent protein catabolic process"/>
    <property type="evidence" value="ECO:0007669"/>
    <property type="project" value="TreeGrafter"/>
</dbReference>
<keyword evidence="6" id="KW-0479">Metal-binding</keyword>
<dbReference type="InterPro" id="IPR001841">
    <property type="entry name" value="Znf_RING"/>
</dbReference>
<feature type="region of interest" description="Disordered" evidence="13">
    <location>
        <begin position="248"/>
        <end position="275"/>
    </location>
</feature>
<dbReference type="EMBL" id="MU004231">
    <property type="protein sequence ID" value="KAF2672607.1"/>
    <property type="molecule type" value="Genomic_DNA"/>
</dbReference>
<dbReference type="PANTHER" id="PTHR45977:SF4">
    <property type="entry name" value="RING-TYPE DOMAIN-CONTAINING PROTEIN"/>
    <property type="match status" value="1"/>
</dbReference>
<dbReference type="GO" id="GO:0016567">
    <property type="term" value="P:protein ubiquitination"/>
    <property type="evidence" value="ECO:0007669"/>
    <property type="project" value="TreeGrafter"/>
</dbReference>
<dbReference type="Proteomes" id="UP000799302">
    <property type="component" value="Unassembled WGS sequence"/>
</dbReference>
<dbReference type="CDD" id="cd16454">
    <property type="entry name" value="RING-H2_PA-TM-RING"/>
    <property type="match status" value="1"/>
</dbReference>
<feature type="compositionally biased region" description="Basic and acidic residues" evidence="13">
    <location>
        <begin position="522"/>
        <end position="538"/>
    </location>
</feature>
<evidence type="ECO:0000256" key="3">
    <source>
        <dbReference type="ARBA" id="ARBA00012483"/>
    </source>
</evidence>
<dbReference type="AlphaFoldDB" id="A0A6A6UME0"/>
<dbReference type="PROSITE" id="PS50089">
    <property type="entry name" value="ZF_RING_2"/>
    <property type="match status" value="1"/>
</dbReference>
<keyword evidence="10 14" id="KW-1133">Transmembrane helix</keyword>
<keyword evidence="9" id="KW-0862">Zinc</keyword>
<evidence type="ECO:0000256" key="10">
    <source>
        <dbReference type="ARBA" id="ARBA00022989"/>
    </source>
</evidence>
<evidence type="ECO:0000256" key="4">
    <source>
        <dbReference type="ARBA" id="ARBA00022679"/>
    </source>
</evidence>
<name>A0A6A6UME0_9PEZI</name>
<proteinExistence type="predicted"/>
<feature type="domain" description="RING-type" evidence="15">
    <location>
        <begin position="413"/>
        <end position="455"/>
    </location>
</feature>
<accession>A0A6A6UME0</accession>
<feature type="compositionally biased region" description="Gly residues" evidence="13">
    <location>
        <begin position="250"/>
        <end position="264"/>
    </location>
</feature>
<dbReference type="EC" id="2.3.2.27" evidence="3"/>
<dbReference type="InterPro" id="IPR013083">
    <property type="entry name" value="Znf_RING/FYVE/PHD"/>
</dbReference>
<dbReference type="GO" id="GO:0008270">
    <property type="term" value="F:zinc ion binding"/>
    <property type="evidence" value="ECO:0007669"/>
    <property type="project" value="UniProtKB-KW"/>
</dbReference>
<feature type="region of interest" description="Disordered" evidence="13">
    <location>
        <begin position="522"/>
        <end position="691"/>
    </location>
</feature>
<protein>
    <recommendedName>
        <fullName evidence="3">RING-type E3 ubiquitin transferase</fullName>
        <ecNumber evidence="3">2.3.2.27</ecNumber>
    </recommendedName>
</protein>
<keyword evidence="4" id="KW-0808">Transferase</keyword>
<dbReference type="GO" id="GO:0016020">
    <property type="term" value="C:membrane"/>
    <property type="evidence" value="ECO:0007669"/>
    <property type="project" value="UniProtKB-SubCell"/>
</dbReference>
<feature type="region of interest" description="Disordered" evidence="13">
    <location>
        <begin position="361"/>
        <end position="408"/>
    </location>
</feature>
<evidence type="ECO:0000256" key="6">
    <source>
        <dbReference type="ARBA" id="ARBA00022723"/>
    </source>
</evidence>
<dbReference type="GO" id="GO:0061630">
    <property type="term" value="F:ubiquitin protein ligase activity"/>
    <property type="evidence" value="ECO:0007669"/>
    <property type="project" value="UniProtKB-EC"/>
</dbReference>
<evidence type="ECO:0000256" key="11">
    <source>
        <dbReference type="ARBA" id="ARBA00023136"/>
    </source>
</evidence>
<evidence type="ECO:0000256" key="1">
    <source>
        <dbReference type="ARBA" id="ARBA00000900"/>
    </source>
</evidence>
<dbReference type="OrthoDB" id="8062037at2759"/>
<feature type="compositionally biased region" description="Basic and acidic residues" evidence="13">
    <location>
        <begin position="547"/>
        <end position="562"/>
    </location>
</feature>
<gene>
    <name evidence="16" type="ORF">BT63DRAFT_450633</name>
</gene>
<evidence type="ECO:0000256" key="13">
    <source>
        <dbReference type="SAM" id="MobiDB-lite"/>
    </source>
</evidence>
<evidence type="ECO:0000256" key="12">
    <source>
        <dbReference type="PROSITE-ProRule" id="PRU00175"/>
    </source>
</evidence>
<dbReference type="PANTHER" id="PTHR45977">
    <property type="entry name" value="TARGET OF ERK KINASE MPK-1"/>
    <property type="match status" value="1"/>
</dbReference>
<feature type="compositionally biased region" description="Low complexity" evidence="13">
    <location>
        <begin position="656"/>
        <end position="678"/>
    </location>
</feature>
<evidence type="ECO:0000256" key="8">
    <source>
        <dbReference type="ARBA" id="ARBA00022786"/>
    </source>
</evidence>
<comment type="catalytic activity">
    <reaction evidence="1">
        <text>S-ubiquitinyl-[E2 ubiquitin-conjugating enzyme]-L-cysteine + [acceptor protein]-L-lysine = [E2 ubiquitin-conjugating enzyme]-L-cysteine + N(6)-ubiquitinyl-[acceptor protein]-L-lysine.</text>
        <dbReference type="EC" id="2.3.2.27"/>
    </reaction>
</comment>
<dbReference type="SUPFAM" id="SSF57850">
    <property type="entry name" value="RING/U-box"/>
    <property type="match status" value="1"/>
</dbReference>